<dbReference type="Proteomes" id="UP000616143">
    <property type="component" value="Unassembled WGS sequence"/>
</dbReference>
<gene>
    <name evidence="3" type="ORF">GCM10007116_04070</name>
    <name evidence="2" type="ORF">HS1genome_1668</name>
</gene>
<proteinExistence type="predicted"/>
<dbReference type="Proteomes" id="UP000276741">
    <property type="component" value="Chromosome"/>
</dbReference>
<reference evidence="3" key="4">
    <citation type="submission" date="2020-09" db="EMBL/GenBank/DDBJ databases">
        <authorList>
            <person name="Sun Q."/>
            <person name="Ohkuma M."/>
        </authorList>
    </citation>
    <scope>NUCLEOTIDE SEQUENCE</scope>
    <source>
        <strain evidence="3">JCM 31740</strain>
    </source>
</reference>
<reference evidence="2" key="3">
    <citation type="journal article" date="2019" name="BMC Res. Notes">
        <title>Complete genome sequence of the Sulfodiicoccus acidiphilus strain HS-1T, the first crenarchaeon that lacks polB3, isolated from an acidic hot spring in Ohwaku-dani, Hakone, Japan.</title>
        <authorList>
            <person name="Sakai H.D."/>
            <person name="Kurosawa N."/>
        </authorList>
    </citation>
    <scope>NUCLEOTIDE SEQUENCE</scope>
    <source>
        <strain evidence="2">HS-1</strain>
    </source>
</reference>
<sequence>MGISYGKPGEEDTPHQKYLQYQECTRSPTCSQKVRDEEAPHDPPKGPADPNEADVGARTSTQFHR</sequence>
<evidence type="ECO:0000256" key="1">
    <source>
        <dbReference type="SAM" id="MobiDB-lite"/>
    </source>
</evidence>
<dbReference type="EMBL" id="AP018553">
    <property type="protein sequence ID" value="BBD73279.1"/>
    <property type="molecule type" value="Genomic_DNA"/>
</dbReference>
<name>A0A348B527_9CREN</name>
<evidence type="ECO:0000313" key="3">
    <source>
        <dbReference type="EMBL" id="GGT89410.1"/>
    </source>
</evidence>
<evidence type="ECO:0000313" key="2">
    <source>
        <dbReference type="EMBL" id="BBD73279.1"/>
    </source>
</evidence>
<accession>A0A348B527</accession>
<reference evidence="4" key="2">
    <citation type="submission" date="2018-04" db="EMBL/GenBank/DDBJ databases">
        <title>Complete genome sequence of Sulfodiicoccus acidiphilus strain HS-1.</title>
        <authorList>
            <person name="Sakai H.D."/>
            <person name="Kurosawa N."/>
        </authorList>
    </citation>
    <scope>NUCLEOTIDE SEQUENCE [LARGE SCALE GENOMIC DNA]</scope>
    <source>
        <strain evidence="4">HS-1</strain>
    </source>
</reference>
<feature type="compositionally biased region" description="Basic and acidic residues" evidence="1">
    <location>
        <begin position="33"/>
        <end position="44"/>
    </location>
</feature>
<organism evidence="2 4">
    <name type="scientific">Sulfodiicoccus acidiphilus</name>
    <dbReference type="NCBI Taxonomy" id="1670455"/>
    <lineage>
        <taxon>Archaea</taxon>
        <taxon>Thermoproteota</taxon>
        <taxon>Thermoprotei</taxon>
        <taxon>Sulfolobales</taxon>
        <taxon>Sulfolobaceae</taxon>
        <taxon>Sulfodiicoccus</taxon>
    </lineage>
</organism>
<dbReference type="AlphaFoldDB" id="A0A348B527"/>
<keyword evidence="4" id="KW-1185">Reference proteome</keyword>
<feature type="region of interest" description="Disordered" evidence="1">
    <location>
        <begin position="24"/>
        <end position="65"/>
    </location>
</feature>
<dbReference type="EMBL" id="BMQS01000003">
    <property type="protein sequence ID" value="GGT89410.1"/>
    <property type="molecule type" value="Genomic_DNA"/>
</dbReference>
<reference evidence="3" key="1">
    <citation type="journal article" date="2014" name="Int. J. Syst. Evol. Microbiol.">
        <title>Complete genome sequence of Corynebacterium casei LMG S-19264T (=DSM 44701T), isolated from a smear-ripened cheese.</title>
        <authorList>
            <consortium name="US DOE Joint Genome Institute (JGI-PGF)"/>
            <person name="Walter F."/>
            <person name="Albersmeier A."/>
            <person name="Kalinowski J."/>
            <person name="Ruckert C."/>
        </authorList>
    </citation>
    <scope>NUCLEOTIDE SEQUENCE</scope>
    <source>
        <strain evidence="3">JCM 31740</strain>
    </source>
</reference>
<dbReference type="KEGG" id="sacd:HS1genome_1668"/>
<protein>
    <submittedName>
        <fullName evidence="2">Uncharacterized protein</fullName>
    </submittedName>
</protein>
<evidence type="ECO:0000313" key="4">
    <source>
        <dbReference type="Proteomes" id="UP000276741"/>
    </source>
</evidence>